<evidence type="ECO:0000313" key="3">
    <source>
        <dbReference type="Proteomes" id="UP000250266"/>
    </source>
</evidence>
<gene>
    <name evidence="2" type="ORF">K432DRAFT_384266</name>
</gene>
<dbReference type="AlphaFoldDB" id="A0A8E2JCV6"/>
<protein>
    <submittedName>
        <fullName evidence="2">Uncharacterized protein</fullName>
    </submittedName>
</protein>
<proteinExistence type="predicted"/>
<organism evidence="2 3">
    <name type="scientific">Lepidopterella palustris CBS 459.81</name>
    <dbReference type="NCBI Taxonomy" id="1314670"/>
    <lineage>
        <taxon>Eukaryota</taxon>
        <taxon>Fungi</taxon>
        <taxon>Dikarya</taxon>
        <taxon>Ascomycota</taxon>
        <taxon>Pezizomycotina</taxon>
        <taxon>Dothideomycetes</taxon>
        <taxon>Pleosporomycetidae</taxon>
        <taxon>Mytilinidiales</taxon>
        <taxon>Argynnaceae</taxon>
        <taxon>Lepidopterella</taxon>
    </lineage>
</organism>
<keyword evidence="3" id="KW-1185">Reference proteome</keyword>
<sequence length="66" mass="7562">MALKGEHPKSHPMMDEEGHKKIWGNHPKDDKRGERTIIDTAIRSKIEDTIAVGFWRIVALMPQLLS</sequence>
<name>A0A8E2JCV6_9PEZI</name>
<dbReference type="Proteomes" id="UP000250266">
    <property type="component" value="Unassembled WGS sequence"/>
</dbReference>
<feature type="region of interest" description="Disordered" evidence="1">
    <location>
        <begin position="1"/>
        <end position="31"/>
    </location>
</feature>
<evidence type="ECO:0000313" key="2">
    <source>
        <dbReference type="EMBL" id="OCK77930.1"/>
    </source>
</evidence>
<dbReference type="EMBL" id="KV745091">
    <property type="protein sequence ID" value="OCK77930.1"/>
    <property type="molecule type" value="Genomic_DNA"/>
</dbReference>
<accession>A0A8E2JCV6</accession>
<reference evidence="2 3" key="1">
    <citation type="journal article" date="2016" name="Nat. Commun.">
        <title>Ectomycorrhizal ecology is imprinted in the genome of the dominant symbiotic fungus Cenococcum geophilum.</title>
        <authorList>
            <consortium name="DOE Joint Genome Institute"/>
            <person name="Peter M."/>
            <person name="Kohler A."/>
            <person name="Ohm R.A."/>
            <person name="Kuo A."/>
            <person name="Krutzmann J."/>
            <person name="Morin E."/>
            <person name="Arend M."/>
            <person name="Barry K.W."/>
            <person name="Binder M."/>
            <person name="Choi C."/>
            <person name="Clum A."/>
            <person name="Copeland A."/>
            <person name="Grisel N."/>
            <person name="Haridas S."/>
            <person name="Kipfer T."/>
            <person name="LaButti K."/>
            <person name="Lindquist E."/>
            <person name="Lipzen A."/>
            <person name="Maire R."/>
            <person name="Meier B."/>
            <person name="Mihaltcheva S."/>
            <person name="Molinier V."/>
            <person name="Murat C."/>
            <person name="Poggeler S."/>
            <person name="Quandt C.A."/>
            <person name="Sperisen C."/>
            <person name="Tritt A."/>
            <person name="Tisserant E."/>
            <person name="Crous P.W."/>
            <person name="Henrissat B."/>
            <person name="Nehls U."/>
            <person name="Egli S."/>
            <person name="Spatafora J.W."/>
            <person name="Grigoriev I.V."/>
            <person name="Martin F.M."/>
        </authorList>
    </citation>
    <scope>NUCLEOTIDE SEQUENCE [LARGE SCALE GENOMIC DNA]</scope>
    <source>
        <strain evidence="2 3">CBS 459.81</strain>
    </source>
</reference>
<evidence type="ECO:0000256" key="1">
    <source>
        <dbReference type="SAM" id="MobiDB-lite"/>
    </source>
</evidence>